<keyword evidence="1" id="KW-0805">Transcription regulation</keyword>
<protein>
    <submittedName>
        <fullName evidence="6">IclR family transcriptional regulator</fullName>
    </submittedName>
</protein>
<dbReference type="InterPro" id="IPR036388">
    <property type="entry name" value="WH-like_DNA-bd_sf"/>
</dbReference>
<dbReference type="SUPFAM" id="SSF55781">
    <property type="entry name" value="GAF domain-like"/>
    <property type="match status" value="1"/>
</dbReference>
<dbReference type="Pfam" id="PF01614">
    <property type="entry name" value="IclR_C"/>
    <property type="match status" value="1"/>
</dbReference>
<dbReference type="SUPFAM" id="SSF46785">
    <property type="entry name" value="Winged helix' DNA-binding domain"/>
    <property type="match status" value="1"/>
</dbReference>
<gene>
    <name evidence="6" type="ORF">FD47_GL001993</name>
</gene>
<organism evidence="6 7">
    <name type="scientific">Lentilactobacillus parafarraginis DSM 18390 = JCM 14109</name>
    <dbReference type="NCBI Taxonomy" id="1423786"/>
    <lineage>
        <taxon>Bacteria</taxon>
        <taxon>Bacillati</taxon>
        <taxon>Bacillota</taxon>
        <taxon>Bacilli</taxon>
        <taxon>Lactobacillales</taxon>
        <taxon>Lactobacillaceae</taxon>
        <taxon>Lentilactobacillus</taxon>
    </lineage>
</organism>
<dbReference type="InterPro" id="IPR050707">
    <property type="entry name" value="HTH_MetabolicPath_Reg"/>
</dbReference>
<evidence type="ECO:0000313" key="6">
    <source>
        <dbReference type="EMBL" id="KRM42011.1"/>
    </source>
</evidence>
<proteinExistence type="predicted"/>
<evidence type="ECO:0000256" key="1">
    <source>
        <dbReference type="ARBA" id="ARBA00023015"/>
    </source>
</evidence>
<dbReference type="Gene3D" id="1.10.10.10">
    <property type="entry name" value="Winged helix-like DNA-binding domain superfamily/Winged helix DNA-binding domain"/>
    <property type="match status" value="1"/>
</dbReference>
<dbReference type="PANTHER" id="PTHR30136:SF24">
    <property type="entry name" value="HTH-TYPE TRANSCRIPTIONAL REPRESSOR ALLR"/>
    <property type="match status" value="1"/>
</dbReference>
<evidence type="ECO:0000259" key="5">
    <source>
        <dbReference type="PROSITE" id="PS51078"/>
    </source>
</evidence>
<dbReference type="GO" id="GO:0003700">
    <property type="term" value="F:DNA-binding transcription factor activity"/>
    <property type="evidence" value="ECO:0007669"/>
    <property type="project" value="TreeGrafter"/>
</dbReference>
<evidence type="ECO:0000256" key="2">
    <source>
        <dbReference type="ARBA" id="ARBA00023125"/>
    </source>
</evidence>
<dbReference type="PROSITE" id="PS51077">
    <property type="entry name" value="HTH_ICLR"/>
    <property type="match status" value="1"/>
</dbReference>
<keyword evidence="2" id="KW-0238">DNA-binding</keyword>
<evidence type="ECO:0000313" key="7">
    <source>
        <dbReference type="Proteomes" id="UP000051010"/>
    </source>
</evidence>
<dbReference type="AlphaFoldDB" id="A0A0R1YPW4"/>
<dbReference type="Proteomes" id="UP000051010">
    <property type="component" value="Unassembled WGS sequence"/>
</dbReference>
<dbReference type="PROSITE" id="PS51078">
    <property type="entry name" value="ICLR_ED"/>
    <property type="match status" value="1"/>
</dbReference>
<accession>A0A0R1YPW4</accession>
<dbReference type="SMART" id="SM00346">
    <property type="entry name" value="HTH_ICLR"/>
    <property type="match status" value="1"/>
</dbReference>
<reference evidence="6 7" key="1">
    <citation type="journal article" date="2015" name="Genome Announc.">
        <title>Expanding the biotechnology potential of lactobacilli through comparative genomics of 213 strains and associated genera.</title>
        <authorList>
            <person name="Sun Z."/>
            <person name="Harris H.M."/>
            <person name="McCann A."/>
            <person name="Guo C."/>
            <person name="Argimon S."/>
            <person name="Zhang W."/>
            <person name="Yang X."/>
            <person name="Jeffery I.B."/>
            <person name="Cooney J.C."/>
            <person name="Kagawa T.F."/>
            <person name="Liu W."/>
            <person name="Song Y."/>
            <person name="Salvetti E."/>
            <person name="Wrobel A."/>
            <person name="Rasinkangas P."/>
            <person name="Parkhill J."/>
            <person name="Rea M.C."/>
            <person name="O'Sullivan O."/>
            <person name="Ritari J."/>
            <person name="Douillard F.P."/>
            <person name="Paul Ross R."/>
            <person name="Yang R."/>
            <person name="Briner A.E."/>
            <person name="Felis G.E."/>
            <person name="de Vos W.M."/>
            <person name="Barrangou R."/>
            <person name="Klaenhammer T.R."/>
            <person name="Caufield P.W."/>
            <person name="Cui Y."/>
            <person name="Zhang H."/>
            <person name="O'Toole P.W."/>
        </authorList>
    </citation>
    <scope>NUCLEOTIDE SEQUENCE [LARGE SCALE GENOMIC DNA]</scope>
    <source>
        <strain evidence="6 7">DSM 18390</strain>
    </source>
</reference>
<dbReference type="Gene3D" id="3.30.450.40">
    <property type="match status" value="1"/>
</dbReference>
<evidence type="ECO:0000259" key="4">
    <source>
        <dbReference type="PROSITE" id="PS51077"/>
    </source>
</evidence>
<dbReference type="RefSeq" id="WP_054735559.1">
    <property type="nucleotide sequence ID" value="NZ_AZFZ01000046.1"/>
</dbReference>
<feature type="domain" description="HTH iclR-type" evidence="4">
    <location>
        <begin position="7"/>
        <end position="68"/>
    </location>
</feature>
<dbReference type="InterPro" id="IPR029016">
    <property type="entry name" value="GAF-like_dom_sf"/>
</dbReference>
<dbReference type="InterPro" id="IPR014757">
    <property type="entry name" value="Tscrpt_reg_IclR_C"/>
</dbReference>
<dbReference type="InterPro" id="IPR005471">
    <property type="entry name" value="Tscrpt_reg_IclR_N"/>
</dbReference>
<dbReference type="EMBL" id="AZFZ01000046">
    <property type="protein sequence ID" value="KRM42011.1"/>
    <property type="molecule type" value="Genomic_DNA"/>
</dbReference>
<evidence type="ECO:0000256" key="3">
    <source>
        <dbReference type="ARBA" id="ARBA00023163"/>
    </source>
</evidence>
<name>A0A0R1YPW4_9LACO</name>
<keyword evidence="3" id="KW-0804">Transcription</keyword>
<dbReference type="PANTHER" id="PTHR30136">
    <property type="entry name" value="HELIX-TURN-HELIX TRANSCRIPTIONAL REGULATOR, ICLR FAMILY"/>
    <property type="match status" value="1"/>
</dbReference>
<dbReference type="GO" id="GO:0045892">
    <property type="term" value="P:negative regulation of DNA-templated transcription"/>
    <property type="evidence" value="ECO:0007669"/>
    <property type="project" value="TreeGrafter"/>
</dbReference>
<dbReference type="GO" id="GO:0003677">
    <property type="term" value="F:DNA binding"/>
    <property type="evidence" value="ECO:0007669"/>
    <property type="project" value="UniProtKB-KW"/>
</dbReference>
<feature type="domain" description="IclR-ED" evidence="5">
    <location>
        <begin position="69"/>
        <end position="252"/>
    </location>
</feature>
<dbReference type="PATRIC" id="fig|1423786.4.peg.2098"/>
<dbReference type="InterPro" id="IPR036390">
    <property type="entry name" value="WH_DNA-bd_sf"/>
</dbReference>
<sequence>MSEKMYGTVLIKASKILDSLSDGKPKSVQILSKDTAINPPTVSKILTTLEYLSYVSRTNGTKQYYLGPALVKYGSVRTNTTNLVDMTRPNLEKLQSIIDETIHLAIPQKNRVVYVNKLEPKHQGIYMTSKIGMARELYSSGIGKAVLGTYTPDELNAYLKDRDLKPFTPYTITDKDELVSEVAKVKQLGYAIDDEEQEVGGYCIAMPIVNHGRAIAAISISLPKFRLTPSYKTKIIKELTITKGEIENELDK</sequence>
<comment type="caution">
    <text evidence="6">The sequence shown here is derived from an EMBL/GenBank/DDBJ whole genome shotgun (WGS) entry which is preliminary data.</text>
</comment>